<dbReference type="GO" id="GO:0006355">
    <property type="term" value="P:regulation of DNA-templated transcription"/>
    <property type="evidence" value="ECO:0007669"/>
    <property type="project" value="InterPro"/>
</dbReference>
<proteinExistence type="predicted"/>
<keyword evidence="3" id="KW-1133">Transmembrane helix</keyword>
<protein>
    <submittedName>
        <fullName evidence="5">Transcriptional regulator</fullName>
    </submittedName>
</protein>
<dbReference type="Pfam" id="PF00486">
    <property type="entry name" value="Trans_reg_C"/>
    <property type="match status" value="1"/>
</dbReference>
<dbReference type="STRING" id="1381081.BIY22_02860"/>
<dbReference type="InterPro" id="IPR011990">
    <property type="entry name" value="TPR-like_helical_dom_sf"/>
</dbReference>
<dbReference type="CDD" id="cd00383">
    <property type="entry name" value="trans_reg_C"/>
    <property type="match status" value="1"/>
</dbReference>
<dbReference type="Gene3D" id="1.25.40.10">
    <property type="entry name" value="Tetratricopeptide repeat domain"/>
    <property type="match status" value="1"/>
</dbReference>
<comment type="caution">
    <text evidence="5">The sequence shown here is derived from an EMBL/GenBank/DDBJ whole genome shotgun (WGS) entry which is preliminary data.</text>
</comment>
<dbReference type="SUPFAM" id="SSF46894">
    <property type="entry name" value="C-terminal effector domain of the bipartite response regulators"/>
    <property type="match status" value="1"/>
</dbReference>
<gene>
    <name evidence="5" type="ORF">BIY22_02860</name>
</gene>
<dbReference type="SMART" id="SM00862">
    <property type="entry name" value="Trans_reg_C"/>
    <property type="match status" value="1"/>
</dbReference>
<keyword evidence="3" id="KW-0472">Membrane</keyword>
<dbReference type="GO" id="GO:0003677">
    <property type="term" value="F:DNA binding"/>
    <property type="evidence" value="ECO:0007669"/>
    <property type="project" value="UniProtKB-UniRule"/>
</dbReference>
<reference evidence="5 6" key="1">
    <citation type="submission" date="2016-09" db="EMBL/GenBank/DDBJ databases">
        <title>Genomic Taxonomy of the Vibrionaceae.</title>
        <authorList>
            <person name="Gonzalez-Castillo A."/>
            <person name="Gomez-Gil B."/>
            <person name="Enciso-Ibarra K."/>
        </authorList>
    </citation>
    <scope>NUCLEOTIDE SEQUENCE [LARGE SCALE GENOMIC DNA]</scope>
    <source>
        <strain evidence="5 6">CAIM 703</strain>
    </source>
</reference>
<name>A0A1Q9HRD7_9VIBR</name>
<dbReference type="GO" id="GO:0000160">
    <property type="term" value="P:phosphorelay signal transduction system"/>
    <property type="evidence" value="ECO:0007669"/>
    <property type="project" value="InterPro"/>
</dbReference>
<evidence type="ECO:0000256" key="2">
    <source>
        <dbReference type="PROSITE-ProRule" id="PRU01091"/>
    </source>
</evidence>
<evidence type="ECO:0000313" key="5">
    <source>
        <dbReference type="EMBL" id="OLQ93447.1"/>
    </source>
</evidence>
<feature type="DNA-binding region" description="OmpR/PhoB-type" evidence="2">
    <location>
        <begin position="6"/>
        <end position="105"/>
    </location>
</feature>
<keyword evidence="3" id="KW-0812">Transmembrane</keyword>
<accession>A0A1Q9HRD7</accession>
<dbReference type="SUPFAM" id="SSF48452">
    <property type="entry name" value="TPR-like"/>
    <property type="match status" value="1"/>
</dbReference>
<feature type="domain" description="OmpR/PhoB-type" evidence="4">
    <location>
        <begin position="6"/>
        <end position="105"/>
    </location>
</feature>
<dbReference type="Proteomes" id="UP000186313">
    <property type="component" value="Unassembled WGS sequence"/>
</dbReference>
<evidence type="ECO:0000259" key="4">
    <source>
        <dbReference type="PROSITE" id="PS51755"/>
    </source>
</evidence>
<dbReference type="RefSeq" id="WP_075706084.1">
    <property type="nucleotide sequence ID" value="NZ_MJMJ01000001.1"/>
</dbReference>
<dbReference type="InterPro" id="IPR036388">
    <property type="entry name" value="WH-like_DNA-bd_sf"/>
</dbReference>
<dbReference type="Gene3D" id="1.10.10.10">
    <property type="entry name" value="Winged helix-like DNA-binding domain superfamily/Winged helix DNA-binding domain"/>
    <property type="match status" value="1"/>
</dbReference>
<sequence length="482" mass="54091">MDSIKYYVLQLESPIVFYPSKNKLEVDGAELHLEPLQSRLLKYFVENQGQVLTTQQIADNVWQRNHVSDNLVRQVISSLRGQLKDKTRPYCTIKTIPKKGYLFDLEVIAHIEKTPQVVAVEVDDVEEPEHSYKRGRKGSNNKLLAALAGCLAVLVIGLWMVTDIVEENTDSVAEHSNPLGTVPIYIHDITSDSMQDYRLSESVYNYLFYGLNSSRALTGYHFSQLSNESKAALKQQGIELKGWLKKSGESEFLLTLMIQNNLLPSKNQRIEKIFNKEDFFTAIGDVVLEIKALVEPKDGGYEVTSHRVSAINNYDDWEVISDGISQFYLGGGSEVFVKLSPMLENIQSHGRGNYLVSALLSYSASVNYLQSGDEQMRLEGLKLGQKAFELNPRCDIANLALGLALLLNQHADQAIPYLFYAAESTPTPIGYYLLSVADKQVGNLKGADFNYQHYVAMKKESGGQLYDLIESLQKSNLIQTLP</sequence>
<dbReference type="PROSITE" id="PS51755">
    <property type="entry name" value="OMPR_PHOB"/>
    <property type="match status" value="1"/>
</dbReference>
<dbReference type="OrthoDB" id="799930at2"/>
<dbReference type="AlphaFoldDB" id="A0A1Q9HRD7"/>
<evidence type="ECO:0000313" key="6">
    <source>
        <dbReference type="Proteomes" id="UP000186313"/>
    </source>
</evidence>
<feature type="transmembrane region" description="Helical" evidence="3">
    <location>
        <begin position="143"/>
        <end position="161"/>
    </location>
</feature>
<keyword evidence="1 2" id="KW-0238">DNA-binding</keyword>
<dbReference type="InterPro" id="IPR001867">
    <property type="entry name" value="OmpR/PhoB-type_DNA-bd"/>
</dbReference>
<evidence type="ECO:0000256" key="3">
    <source>
        <dbReference type="SAM" id="Phobius"/>
    </source>
</evidence>
<evidence type="ECO:0000256" key="1">
    <source>
        <dbReference type="ARBA" id="ARBA00023125"/>
    </source>
</evidence>
<dbReference type="EMBL" id="MJMJ01000001">
    <property type="protein sequence ID" value="OLQ93447.1"/>
    <property type="molecule type" value="Genomic_DNA"/>
</dbReference>
<organism evidence="5 6">
    <name type="scientific">Vibrio panuliri</name>
    <dbReference type="NCBI Taxonomy" id="1381081"/>
    <lineage>
        <taxon>Bacteria</taxon>
        <taxon>Pseudomonadati</taxon>
        <taxon>Pseudomonadota</taxon>
        <taxon>Gammaproteobacteria</taxon>
        <taxon>Vibrionales</taxon>
        <taxon>Vibrionaceae</taxon>
        <taxon>Vibrio</taxon>
    </lineage>
</organism>
<dbReference type="InterPro" id="IPR016032">
    <property type="entry name" value="Sig_transdc_resp-reg_C-effctor"/>
</dbReference>